<comment type="caution">
    <text evidence="1">The sequence shown here is derived from an EMBL/GenBank/DDBJ whole genome shotgun (WGS) entry which is preliminary data.</text>
</comment>
<reference evidence="1 2" key="1">
    <citation type="journal article" date="2018" name="BMC Genomics">
        <title>Genomic comparison of Trypanosoma conorhini and Trypanosoma rangeli to Trypanosoma cruzi strains of high and low virulence.</title>
        <authorList>
            <person name="Bradwell K.R."/>
            <person name="Koparde V.N."/>
            <person name="Matveyev A.V."/>
            <person name="Serrano M.G."/>
            <person name="Alves J.M."/>
            <person name="Parikh H."/>
            <person name="Huang B."/>
            <person name="Lee V."/>
            <person name="Espinosa-Alvarez O."/>
            <person name="Ortiz P.A."/>
            <person name="Costa-Martins A.G."/>
            <person name="Teixeira M.M."/>
            <person name="Buck G.A."/>
        </authorList>
    </citation>
    <scope>NUCLEOTIDE SEQUENCE [LARGE SCALE GENOMIC DNA]</scope>
    <source>
        <strain evidence="1 2">AM80</strain>
    </source>
</reference>
<evidence type="ECO:0000313" key="2">
    <source>
        <dbReference type="Proteomes" id="UP000283634"/>
    </source>
</evidence>
<protein>
    <submittedName>
        <fullName evidence="1">Uncharacterized protein</fullName>
    </submittedName>
</protein>
<dbReference type="Proteomes" id="UP000283634">
    <property type="component" value="Unassembled WGS sequence"/>
</dbReference>
<keyword evidence="2" id="KW-1185">Reference proteome</keyword>
<gene>
    <name evidence="1" type="ORF">TraAM80_09451</name>
</gene>
<organism evidence="1 2">
    <name type="scientific">Trypanosoma rangeli</name>
    <dbReference type="NCBI Taxonomy" id="5698"/>
    <lineage>
        <taxon>Eukaryota</taxon>
        <taxon>Discoba</taxon>
        <taxon>Euglenozoa</taxon>
        <taxon>Kinetoplastea</taxon>
        <taxon>Metakinetoplastina</taxon>
        <taxon>Trypanosomatida</taxon>
        <taxon>Trypanosomatidae</taxon>
        <taxon>Trypanosoma</taxon>
        <taxon>Herpetosoma</taxon>
    </lineage>
</organism>
<dbReference type="RefSeq" id="XP_029234083.1">
    <property type="nucleotide sequence ID" value="XM_029386132.1"/>
</dbReference>
<dbReference type="AlphaFoldDB" id="A0A3R7N6J1"/>
<dbReference type="EMBL" id="MKGL01000571">
    <property type="protein sequence ID" value="RNE97359.1"/>
    <property type="molecule type" value="Genomic_DNA"/>
</dbReference>
<sequence length="125" mass="13199">MWRGKWLLVLGGVVLPCGLLASAAALWCALCFPLVVVADEGQLGRWWEGSRRRAVGFCAAAVSSSGAASVPTGAAYVRGFGVPRRVPQPRIFRACSWGTLPPNDASYDRGLAALMGVCRGPLPSR</sequence>
<accession>A0A3R7N6J1</accession>
<proteinExistence type="predicted"/>
<name>A0A3R7N6J1_TRYRA</name>
<evidence type="ECO:0000313" key="1">
    <source>
        <dbReference type="EMBL" id="RNE97359.1"/>
    </source>
</evidence>
<dbReference type="GeneID" id="40333384"/>